<keyword evidence="3" id="KW-1185">Reference proteome</keyword>
<name>A0A919URP0_9ACTN</name>
<protein>
    <submittedName>
        <fullName evidence="2">Uncharacterized protein</fullName>
    </submittedName>
</protein>
<feature type="region of interest" description="Disordered" evidence="1">
    <location>
        <begin position="1"/>
        <end position="39"/>
    </location>
</feature>
<dbReference type="AlphaFoldDB" id="A0A919URP0"/>
<evidence type="ECO:0000313" key="3">
    <source>
        <dbReference type="Proteomes" id="UP000640052"/>
    </source>
</evidence>
<evidence type="ECO:0000313" key="2">
    <source>
        <dbReference type="EMBL" id="GIH28262.1"/>
    </source>
</evidence>
<dbReference type="EMBL" id="BOOA01000076">
    <property type="protein sequence ID" value="GIH28262.1"/>
    <property type="molecule type" value="Genomic_DNA"/>
</dbReference>
<evidence type="ECO:0000256" key="1">
    <source>
        <dbReference type="SAM" id="MobiDB-lite"/>
    </source>
</evidence>
<proteinExistence type="predicted"/>
<feature type="compositionally biased region" description="Basic and acidic residues" evidence="1">
    <location>
        <begin position="16"/>
        <end position="26"/>
    </location>
</feature>
<organism evidence="2 3">
    <name type="scientific">Acrocarpospora phusangensis</name>
    <dbReference type="NCBI Taxonomy" id="1070424"/>
    <lineage>
        <taxon>Bacteria</taxon>
        <taxon>Bacillati</taxon>
        <taxon>Actinomycetota</taxon>
        <taxon>Actinomycetes</taxon>
        <taxon>Streptosporangiales</taxon>
        <taxon>Streptosporangiaceae</taxon>
        <taxon>Acrocarpospora</taxon>
    </lineage>
</organism>
<reference evidence="2" key="1">
    <citation type="submission" date="2021-01" db="EMBL/GenBank/DDBJ databases">
        <title>Whole genome shotgun sequence of Acrocarpospora phusangensis NBRC 108782.</title>
        <authorList>
            <person name="Komaki H."/>
            <person name="Tamura T."/>
        </authorList>
    </citation>
    <scope>NUCLEOTIDE SEQUENCE</scope>
    <source>
        <strain evidence="2">NBRC 108782</strain>
    </source>
</reference>
<accession>A0A919URP0</accession>
<comment type="caution">
    <text evidence="2">The sequence shown here is derived from an EMBL/GenBank/DDBJ whole genome shotgun (WGS) entry which is preliminary data.</text>
</comment>
<sequence length="67" mass="7374">MGGRNARRQRRAGAHLLDEGDPDKPRQRSARMTPQPKDRIVSPISIQEGAQKLIREHGTGPVPLVVA</sequence>
<gene>
    <name evidence="2" type="ORF">Aph01nite_65720</name>
</gene>
<feature type="compositionally biased region" description="Basic residues" evidence="1">
    <location>
        <begin position="1"/>
        <end position="13"/>
    </location>
</feature>
<dbReference type="Proteomes" id="UP000640052">
    <property type="component" value="Unassembled WGS sequence"/>
</dbReference>